<keyword evidence="3" id="KW-1185">Reference proteome</keyword>
<protein>
    <submittedName>
        <fullName evidence="4">Helicase C-terminal domain-containing protein</fullName>
    </submittedName>
</protein>
<organism evidence="3 4">
    <name type="scientific">Toxocara canis</name>
    <name type="common">Canine roundworm</name>
    <dbReference type="NCBI Taxonomy" id="6265"/>
    <lineage>
        <taxon>Eukaryota</taxon>
        <taxon>Metazoa</taxon>
        <taxon>Ecdysozoa</taxon>
        <taxon>Nematoda</taxon>
        <taxon>Chromadorea</taxon>
        <taxon>Rhabditida</taxon>
        <taxon>Spirurina</taxon>
        <taxon>Ascaridomorpha</taxon>
        <taxon>Ascaridoidea</taxon>
        <taxon>Toxocaridae</taxon>
        <taxon>Toxocara</taxon>
    </lineage>
</organism>
<reference evidence="2 3" key="2">
    <citation type="submission" date="2018-11" db="EMBL/GenBank/DDBJ databases">
        <authorList>
            <consortium name="Pathogen Informatics"/>
        </authorList>
    </citation>
    <scope>NUCLEOTIDE SEQUENCE [LARGE SCALE GENOMIC DNA]</scope>
</reference>
<dbReference type="SUPFAM" id="SSF52540">
    <property type="entry name" value="P-loop containing nucleoside triphosphate hydrolases"/>
    <property type="match status" value="1"/>
</dbReference>
<dbReference type="AlphaFoldDB" id="A0A183VEL6"/>
<dbReference type="Pfam" id="PF00271">
    <property type="entry name" value="Helicase_C"/>
    <property type="match status" value="1"/>
</dbReference>
<dbReference type="EMBL" id="UYWY01026524">
    <property type="protein sequence ID" value="VDM50507.1"/>
    <property type="molecule type" value="Genomic_DNA"/>
</dbReference>
<dbReference type="PANTHER" id="PTHR47958">
    <property type="entry name" value="ATP-DEPENDENT RNA HELICASE DBP3"/>
    <property type="match status" value="1"/>
</dbReference>
<feature type="domain" description="Helicase C-terminal" evidence="1">
    <location>
        <begin position="84"/>
        <end position="261"/>
    </location>
</feature>
<dbReference type="InterPro" id="IPR027417">
    <property type="entry name" value="P-loop_NTPase"/>
</dbReference>
<dbReference type="SMART" id="SM00490">
    <property type="entry name" value="HELICc"/>
    <property type="match status" value="1"/>
</dbReference>
<name>A0A183VEL6_TOXCA</name>
<accession>A0A183VEL6</accession>
<dbReference type="InterPro" id="IPR001650">
    <property type="entry name" value="Helicase_C-like"/>
</dbReference>
<reference evidence="4" key="1">
    <citation type="submission" date="2016-06" db="UniProtKB">
        <authorList>
            <consortium name="WormBaseParasite"/>
        </authorList>
    </citation>
    <scope>IDENTIFICATION</scope>
</reference>
<evidence type="ECO:0000313" key="2">
    <source>
        <dbReference type="EMBL" id="VDM50507.1"/>
    </source>
</evidence>
<proteinExistence type="predicted"/>
<evidence type="ECO:0000259" key="1">
    <source>
        <dbReference type="PROSITE" id="PS51194"/>
    </source>
</evidence>
<evidence type="ECO:0000313" key="4">
    <source>
        <dbReference type="WBParaSite" id="TCNE_0001919001-mRNA-1"/>
    </source>
</evidence>
<sequence>MKVIDYLRRPKEMRDVSEISSRKYTKHVMANTPIMPSSVRLFLMKWKSGAKLTCMMSLWCVLVQENLIPKVLLSISECIRAVDSVEQQLVFAGSEHGKVVAIRSLFQQGFEPPALIFVQSKDRARQLTSEISGFDSHIPVALISSEKSEKEVRDNTIAKFRGGSVWVLVCTELAGRGLDLKGVNLWSAISIELASRTGRAGRRGRAITYFTEKDMDMIRPIATVISQAGFPVPEYTLRVRKLTRKERKGLLRRPPKRKNVGAVKKRFIKPSPTKQTGNHAVDKNLATDLNSAKIIEKLNKRKLDYSEKDRGKRLKRKKIVESESN</sequence>
<evidence type="ECO:0000313" key="3">
    <source>
        <dbReference type="Proteomes" id="UP000050794"/>
    </source>
</evidence>
<dbReference type="Gene3D" id="3.40.50.300">
    <property type="entry name" value="P-loop containing nucleotide triphosphate hydrolases"/>
    <property type="match status" value="1"/>
</dbReference>
<dbReference type="PROSITE" id="PS51194">
    <property type="entry name" value="HELICASE_CTER"/>
    <property type="match status" value="1"/>
</dbReference>
<gene>
    <name evidence="2" type="ORF">TCNE_LOCUS19186</name>
</gene>
<dbReference type="Proteomes" id="UP000050794">
    <property type="component" value="Unassembled WGS sequence"/>
</dbReference>
<dbReference type="WBParaSite" id="TCNE_0001919001-mRNA-1">
    <property type="protein sequence ID" value="TCNE_0001919001-mRNA-1"/>
    <property type="gene ID" value="TCNE_0001919001"/>
</dbReference>